<dbReference type="AlphaFoldDB" id="A0AA88VRL2"/>
<dbReference type="Gene3D" id="1.10.10.60">
    <property type="entry name" value="Homeodomain-like"/>
    <property type="match status" value="1"/>
</dbReference>
<dbReference type="PANTHER" id="PTHR46327:SF3">
    <property type="entry name" value="TRANSCRIPTION FACTOR"/>
    <property type="match status" value="1"/>
</dbReference>
<protein>
    <recommendedName>
        <fullName evidence="3">Myb/SANT-like DNA-binding domain-containing protein</fullName>
    </recommendedName>
</protein>
<accession>A0AA88VRL2</accession>
<dbReference type="Pfam" id="PF13837">
    <property type="entry name" value="Myb_DNA-bind_4"/>
    <property type="match status" value="1"/>
</dbReference>
<keyword evidence="1" id="KW-0175">Coiled coil</keyword>
<feature type="compositionally biased region" description="Basic and acidic residues" evidence="2">
    <location>
        <begin position="341"/>
        <end position="355"/>
    </location>
</feature>
<feature type="region of interest" description="Disordered" evidence="2">
    <location>
        <begin position="341"/>
        <end position="368"/>
    </location>
</feature>
<evidence type="ECO:0000259" key="3">
    <source>
        <dbReference type="Pfam" id="PF13837"/>
    </source>
</evidence>
<dbReference type="PANTHER" id="PTHR46327">
    <property type="entry name" value="F16F4.11 PROTEIN-RELATED"/>
    <property type="match status" value="1"/>
</dbReference>
<dbReference type="Proteomes" id="UP001188597">
    <property type="component" value="Unassembled WGS sequence"/>
</dbReference>
<feature type="domain" description="Myb/SANT-like DNA-binding" evidence="3">
    <location>
        <begin position="134"/>
        <end position="224"/>
    </location>
</feature>
<organism evidence="4 5">
    <name type="scientific">Escallonia herrerae</name>
    <dbReference type="NCBI Taxonomy" id="1293975"/>
    <lineage>
        <taxon>Eukaryota</taxon>
        <taxon>Viridiplantae</taxon>
        <taxon>Streptophyta</taxon>
        <taxon>Embryophyta</taxon>
        <taxon>Tracheophyta</taxon>
        <taxon>Spermatophyta</taxon>
        <taxon>Magnoliopsida</taxon>
        <taxon>eudicotyledons</taxon>
        <taxon>Gunneridae</taxon>
        <taxon>Pentapetalae</taxon>
        <taxon>asterids</taxon>
        <taxon>campanulids</taxon>
        <taxon>Escalloniales</taxon>
        <taxon>Escalloniaceae</taxon>
        <taxon>Escallonia</taxon>
    </lineage>
</organism>
<proteinExistence type="predicted"/>
<evidence type="ECO:0000256" key="2">
    <source>
        <dbReference type="SAM" id="MobiDB-lite"/>
    </source>
</evidence>
<evidence type="ECO:0000313" key="5">
    <source>
        <dbReference type="Proteomes" id="UP001188597"/>
    </source>
</evidence>
<feature type="coiled-coil region" evidence="1">
    <location>
        <begin position="423"/>
        <end position="450"/>
    </location>
</feature>
<sequence>MCAHTRTDSCFTRGGIAIGFGLRLLCKSTMEGNYLMPGSFDCFLELQGSMPENSQQYQLPNPNFIEPQQIEDALPFGVVDMPEFDQSVPFLNCNNQGDVVENFAGANDGKNVVEICVDSHPESGGEEKDSLWKRVKWTDEMVKLLITAVSYAQEIASYDSNGNGRKTSLLLTKIGKWKAISMVMVERGCQVSPQQCEDKFYDLNKKYKKLNDMLGRGISCKVVENPALLDSIDLPDIEKENVRKILNTKQLFYKEMCSYHNENRLYLPHDRALQQSLQVALKGRKYSEYYGEKLYIPDILGGTCILPGLSAKRNKLGVEDGTGSSLDPFIISEPDPYPYLPKDHAKTDNLGEEHGAGSSHNTYPYPPKDHANDNLVFKDNGEGQGLQNQWMMSGTLTLQEQKLKIQARRLKLEKKQFAWLSSSQLADRELDKMRLENEFLKLENAQLAFELKRRELGAYLD</sequence>
<evidence type="ECO:0000256" key="1">
    <source>
        <dbReference type="SAM" id="Coils"/>
    </source>
</evidence>
<evidence type="ECO:0000313" key="4">
    <source>
        <dbReference type="EMBL" id="KAK3012184.1"/>
    </source>
</evidence>
<dbReference type="InterPro" id="IPR044822">
    <property type="entry name" value="Myb_DNA-bind_4"/>
</dbReference>
<dbReference type="EMBL" id="JAVXUP010001395">
    <property type="protein sequence ID" value="KAK3012184.1"/>
    <property type="molecule type" value="Genomic_DNA"/>
</dbReference>
<comment type="caution">
    <text evidence="4">The sequence shown here is derived from an EMBL/GenBank/DDBJ whole genome shotgun (WGS) entry which is preliminary data.</text>
</comment>
<gene>
    <name evidence="4" type="ORF">RJ639_010879</name>
</gene>
<reference evidence="4" key="1">
    <citation type="submission" date="2022-12" db="EMBL/GenBank/DDBJ databases">
        <title>Draft genome assemblies for two species of Escallonia (Escalloniales).</title>
        <authorList>
            <person name="Chanderbali A."/>
            <person name="Dervinis C."/>
            <person name="Anghel I."/>
            <person name="Soltis D."/>
            <person name="Soltis P."/>
            <person name="Zapata F."/>
        </authorList>
    </citation>
    <scope>NUCLEOTIDE SEQUENCE</scope>
    <source>
        <strain evidence="4">UCBG64.0493</strain>
        <tissue evidence="4">Leaf</tissue>
    </source>
</reference>
<name>A0AA88VRL2_9ASTE</name>
<keyword evidence="5" id="KW-1185">Reference proteome</keyword>